<dbReference type="OrthoDB" id="2690036at2"/>
<name>A0A162FBN2_9BACI</name>
<evidence type="ECO:0000256" key="6">
    <source>
        <dbReference type="SAM" id="Phobius"/>
    </source>
</evidence>
<evidence type="ECO:0008006" key="9">
    <source>
        <dbReference type="Google" id="ProtNLM"/>
    </source>
</evidence>
<sequence length="354" mass="40578">MKYPWTIGRRVVKTGVAVFISTILCITFNVSASFAIISSIVTIEPTVYASVKKSIVRLPATAIGSFFAISCDLLLGETALTYALVAIFTITACTLFKLDRSTLVATLSATAMIPGMIDPSYLDILFRLSGSFIGITVSTIVNFFFLPPKFGPILVQKINTISNEMSATFEFLLLDIMKEEQMDRKQKRLLLVKNNSNQILKAFDLLQYQRDEWRFRASSSYERRSFDYLQKKLEHIHHLSLHLGKIAHLRLNHTISQEQRSFIKQVIQSYKSIMIDPLHQMNTEHMSLLVDIKKMLKHSQPNSSLTIDKIMYELDSIHSSLEELAQITKDERFFSTQEKNYPDYVFAFRYVTKN</sequence>
<comment type="subcellular location">
    <subcellularLocation>
        <location evidence="1">Cell membrane</location>
        <topology evidence="1">Multi-pass membrane protein</topology>
    </subcellularLocation>
</comment>
<comment type="caution">
    <text evidence="7">The sequence shown here is derived from an EMBL/GenBank/DDBJ whole genome shotgun (WGS) entry which is preliminary data.</text>
</comment>
<dbReference type="STRING" id="519424.AZF04_02500"/>
<gene>
    <name evidence="7" type="ORF">AZF04_02500</name>
</gene>
<evidence type="ECO:0000256" key="2">
    <source>
        <dbReference type="ARBA" id="ARBA00022475"/>
    </source>
</evidence>
<dbReference type="Pfam" id="PF06081">
    <property type="entry name" value="ArAE_1"/>
    <property type="match status" value="1"/>
</dbReference>
<keyword evidence="4 6" id="KW-1133">Transmembrane helix</keyword>
<dbReference type="RefSeq" id="WP_045480066.1">
    <property type="nucleotide sequence ID" value="NZ_LTAO01000001.1"/>
</dbReference>
<evidence type="ECO:0000313" key="8">
    <source>
        <dbReference type="Proteomes" id="UP000075806"/>
    </source>
</evidence>
<dbReference type="AlphaFoldDB" id="A0A162FBN2"/>
<dbReference type="GO" id="GO:0005886">
    <property type="term" value="C:plasma membrane"/>
    <property type="evidence" value="ECO:0007669"/>
    <property type="project" value="UniProtKB-SubCell"/>
</dbReference>
<keyword evidence="8" id="KW-1185">Reference proteome</keyword>
<evidence type="ECO:0000256" key="1">
    <source>
        <dbReference type="ARBA" id="ARBA00004651"/>
    </source>
</evidence>
<feature type="transmembrane region" description="Helical" evidence="6">
    <location>
        <begin position="81"/>
        <end position="98"/>
    </location>
</feature>
<keyword evidence="2" id="KW-1003">Cell membrane</keyword>
<keyword evidence="5 6" id="KW-0472">Membrane</keyword>
<reference evidence="7" key="1">
    <citation type="submission" date="2016-02" db="EMBL/GenBank/DDBJ databases">
        <title>Genome sequence of Bacillus trypoxylicola KCTC 13244(T).</title>
        <authorList>
            <person name="Jeong H."/>
            <person name="Park S.-H."/>
            <person name="Choi S.-K."/>
        </authorList>
    </citation>
    <scope>NUCLEOTIDE SEQUENCE [LARGE SCALE GENOMIC DNA]</scope>
    <source>
        <strain evidence="7">KCTC 13244</strain>
    </source>
</reference>
<proteinExistence type="predicted"/>
<evidence type="ECO:0000256" key="3">
    <source>
        <dbReference type="ARBA" id="ARBA00022692"/>
    </source>
</evidence>
<organism evidence="7 8">
    <name type="scientific">Alkalihalobacillus trypoxylicola</name>
    <dbReference type="NCBI Taxonomy" id="519424"/>
    <lineage>
        <taxon>Bacteria</taxon>
        <taxon>Bacillati</taxon>
        <taxon>Bacillota</taxon>
        <taxon>Bacilli</taxon>
        <taxon>Bacillales</taxon>
        <taxon>Bacillaceae</taxon>
        <taxon>Alkalihalobacillus</taxon>
    </lineage>
</organism>
<feature type="transmembrane region" description="Helical" evidence="6">
    <location>
        <begin position="16"/>
        <end position="43"/>
    </location>
</feature>
<keyword evidence="3 6" id="KW-0812">Transmembrane</keyword>
<dbReference type="Proteomes" id="UP000075806">
    <property type="component" value="Unassembled WGS sequence"/>
</dbReference>
<dbReference type="EMBL" id="LTAO01000001">
    <property type="protein sequence ID" value="KYG35228.1"/>
    <property type="molecule type" value="Genomic_DNA"/>
</dbReference>
<feature type="transmembrane region" description="Helical" evidence="6">
    <location>
        <begin position="124"/>
        <end position="146"/>
    </location>
</feature>
<evidence type="ECO:0000256" key="5">
    <source>
        <dbReference type="ARBA" id="ARBA00023136"/>
    </source>
</evidence>
<protein>
    <recommendedName>
        <fullName evidence="9">Aromatic acid exporter family protein</fullName>
    </recommendedName>
</protein>
<evidence type="ECO:0000313" key="7">
    <source>
        <dbReference type="EMBL" id="KYG35228.1"/>
    </source>
</evidence>
<evidence type="ECO:0000256" key="4">
    <source>
        <dbReference type="ARBA" id="ARBA00022989"/>
    </source>
</evidence>
<dbReference type="InterPro" id="IPR010343">
    <property type="entry name" value="ArAE_1"/>
</dbReference>
<accession>A0A162FBN2</accession>